<gene>
    <name evidence="9" type="ORF">FEZ08_06815</name>
</gene>
<dbReference type="GO" id="GO:0016020">
    <property type="term" value="C:membrane"/>
    <property type="evidence" value="ECO:0007669"/>
    <property type="project" value="UniProtKB-SubCell"/>
</dbReference>
<dbReference type="PIRSF" id="PIRSF002854">
    <property type="entry name" value="MetQ"/>
    <property type="match status" value="1"/>
</dbReference>
<feature type="lipid moiety-binding region" description="S-diacylglycerol cysteine" evidence="7">
    <location>
        <position position="20"/>
    </location>
</feature>
<evidence type="ECO:0000256" key="4">
    <source>
        <dbReference type="ARBA" id="ARBA00023139"/>
    </source>
</evidence>
<keyword evidence="5 6" id="KW-0449">Lipoprotein</keyword>
<evidence type="ECO:0000256" key="6">
    <source>
        <dbReference type="PIRNR" id="PIRNR002854"/>
    </source>
</evidence>
<organism evidence="9 10">
    <name type="scientific">Culicoidibacter larvae</name>
    <dbReference type="NCBI Taxonomy" id="2579976"/>
    <lineage>
        <taxon>Bacteria</taxon>
        <taxon>Bacillati</taxon>
        <taxon>Bacillota</taxon>
        <taxon>Culicoidibacteria</taxon>
        <taxon>Culicoidibacterales</taxon>
        <taxon>Culicoidibacteraceae</taxon>
        <taxon>Culicoidibacter</taxon>
    </lineage>
</organism>
<dbReference type="EMBL" id="VBWP01000005">
    <property type="protein sequence ID" value="TLG73840.1"/>
    <property type="molecule type" value="Genomic_DNA"/>
</dbReference>
<evidence type="ECO:0000256" key="3">
    <source>
        <dbReference type="ARBA" id="ARBA00023136"/>
    </source>
</evidence>
<dbReference type="OrthoDB" id="9812878at2"/>
<name>A0A5R8QC22_9FIRM</name>
<evidence type="ECO:0000256" key="2">
    <source>
        <dbReference type="ARBA" id="ARBA00022729"/>
    </source>
</evidence>
<feature type="signal peptide" evidence="8">
    <location>
        <begin position="1"/>
        <end position="21"/>
    </location>
</feature>
<keyword evidence="3" id="KW-0472">Membrane</keyword>
<evidence type="ECO:0000256" key="1">
    <source>
        <dbReference type="ARBA" id="ARBA00004635"/>
    </source>
</evidence>
<keyword evidence="4" id="KW-0564">Palmitate</keyword>
<evidence type="ECO:0000313" key="9">
    <source>
        <dbReference type="EMBL" id="TLG73840.1"/>
    </source>
</evidence>
<dbReference type="InParanoid" id="A0A5R8QC22"/>
<reference evidence="9 10" key="1">
    <citation type="submission" date="2019-05" db="EMBL/GenBank/DDBJ databases">
        <title>Culicoidintestinum kansasii gen. nov., sp. nov. from the gastrointestinal tract of the biting midge, Culicoides sonorensis.</title>
        <authorList>
            <person name="Neupane S."/>
            <person name="Ghosh A."/>
            <person name="Gunther S."/>
            <person name="Martin K."/>
            <person name="Zurek L."/>
        </authorList>
    </citation>
    <scope>NUCLEOTIDE SEQUENCE [LARGE SCALE GENOMIC DNA]</scope>
    <source>
        <strain evidence="9 10">CS-1</strain>
    </source>
</reference>
<dbReference type="RefSeq" id="WP_138190977.1">
    <property type="nucleotide sequence ID" value="NZ_VBWP01000005.1"/>
</dbReference>
<sequence>MKKFLAIIITGVLAVSLAACGGTTNPETKKIVIGTSAGASSQILEFIKPQLEARGIELEIKTFNDYVLPNKALDGGDIDANLFQHIPFLNKAIAENGYDFSIASNVYVAPIGGYSKRITSLDQLPEGGLIITSSSVADHGRILTLLDKEGVITLKDGVDPVNATLADIVDNPKNLQFKMDVDPAMTAQTYQYDEADLVFINSGFATNAGLKPAEEAIILEGEDSAYINVVVTRTADAGKEEFKILDEVLHSAETQKYINENFPGTIIPVNN</sequence>
<comment type="similarity">
    <text evidence="6">Belongs to the nlpA lipoprotein family.</text>
</comment>
<dbReference type="Pfam" id="PF03180">
    <property type="entry name" value="Lipoprotein_9"/>
    <property type="match status" value="1"/>
</dbReference>
<evidence type="ECO:0000313" key="10">
    <source>
        <dbReference type="Proteomes" id="UP000306912"/>
    </source>
</evidence>
<comment type="subcellular location">
    <subcellularLocation>
        <location evidence="1">Membrane</location>
        <topology evidence="1">Lipid-anchor</topology>
    </subcellularLocation>
</comment>
<dbReference type="InterPro" id="IPR004872">
    <property type="entry name" value="Lipoprotein_NlpA"/>
</dbReference>
<dbReference type="AlphaFoldDB" id="A0A5R8QC22"/>
<dbReference type="PANTHER" id="PTHR30429">
    <property type="entry name" value="D-METHIONINE-BINDING LIPOPROTEIN METQ"/>
    <property type="match status" value="1"/>
</dbReference>
<dbReference type="SUPFAM" id="SSF53850">
    <property type="entry name" value="Periplasmic binding protein-like II"/>
    <property type="match status" value="1"/>
</dbReference>
<keyword evidence="2 8" id="KW-0732">Signal</keyword>
<comment type="caution">
    <text evidence="9">The sequence shown here is derived from an EMBL/GenBank/DDBJ whole genome shotgun (WGS) entry which is preliminary data.</text>
</comment>
<dbReference type="Proteomes" id="UP000306912">
    <property type="component" value="Unassembled WGS sequence"/>
</dbReference>
<evidence type="ECO:0000256" key="7">
    <source>
        <dbReference type="PIRSR" id="PIRSR002854-1"/>
    </source>
</evidence>
<keyword evidence="10" id="KW-1185">Reference proteome</keyword>
<evidence type="ECO:0000256" key="5">
    <source>
        <dbReference type="ARBA" id="ARBA00023288"/>
    </source>
</evidence>
<protein>
    <recommendedName>
        <fullName evidence="6">Lipoprotein</fullName>
    </recommendedName>
</protein>
<accession>A0A5R8QC22</accession>
<feature type="chain" id="PRO_5039093839" description="Lipoprotein" evidence="8">
    <location>
        <begin position="22"/>
        <end position="271"/>
    </location>
</feature>
<dbReference type="PANTHER" id="PTHR30429:SF0">
    <property type="entry name" value="METHIONINE-BINDING LIPOPROTEIN METQ"/>
    <property type="match status" value="1"/>
</dbReference>
<dbReference type="PROSITE" id="PS51257">
    <property type="entry name" value="PROKAR_LIPOPROTEIN"/>
    <property type="match status" value="1"/>
</dbReference>
<dbReference type="Gene3D" id="3.40.190.10">
    <property type="entry name" value="Periplasmic binding protein-like II"/>
    <property type="match status" value="2"/>
</dbReference>
<proteinExistence type="inferred from homology"/>
<evidence type="ECO:0000256" key="8">
    <source>
        <dbReference type="SAM" id="SignalP"/>
    </source>
</evidence>